<gene>
    <name evidence="1" type="ORF">H8S02_02290</name>
</gene>
<organism evidence="1 2">
    <name type="scientific">Agathobaculum hominis</name>
    <dbReference type="NCBI Taxonomy" id="2763014"/>
    <lineage>
        <taxon>Bacteria</taxon>
        <taxon>Bacillati</taxon>
        <taxon>Bacillota</taxon>
        <taxon>Clostridia</taxon>
        <taxon>Eubacteriales</taxon>
        <taxon>Butyricicoccaceae</taxon>
        <taxon>Agathobaculum</taxon>
    </lineage>
</organism>
<reference evidence="1 2" key="1">
    <citation type="submission" date="2020-08" db="EMBL/GenBank/DDBJ databases">
        <title>Genome public.</title>
        <authorList>
            <person name="Liu C."/>
            <person name="Sun Q."/>
        </authorList>
    </citation>
    <scope>NUCLEOTIDE SEQUENCE [LARGE SCALE GENOMIC DNA]</scope>
    <source>
        <strain evidence="1 2">M2</strain>
    </source>
</reference>
<accession>A0ABR7GKD6</accession>
<dbReference type="RefSeq" id="WP_186969095.1">
    <property type="nucleotide sequence ID" value="NZ_JACOPK010000002.1"/>
</dbReference>
<dbReference type="Proteomes" id="UP000641741">
    <property type="component" value="Unassembled WGS sequence"/>
</dbReference>
<comment type="caution">
    <text evidence="1">The sequence shown here is derived from an EMBL/GenBank/DDBJ whole genome shotgun (WGS) entry which is preliminary data.</text>
</comment>
<keyword evidence="2" id="KW-1185">Reference proteome</keyword>
<dbReference type="EMBL" id="JACOPK010000002">
    <property type="protein sequence ID" value="MBC5694779.1"/>
    <property type="molecule type" value="Genomic_DNA"/>
</dbReference>
<evidence type="ECO:0000313" key="1">
    <source>
        <dbReference type="EMBL" id="MBC5694779.1"/>
    </source>
</evidence>
<protein>
    <submittedName>
        <fullName evidence="1">Uncharacterized protein</fullName>
    </submittedName>
</protein>
<evidence type="ECO:0000313" key="2">
    <source>
        <dbReference type="Proteomes" id="UP000641741"/>
    </source>
</evidence>
<name>A0ABR7GKD6_9FIRM</name>
<proteinExistence type="predicted"/>
<sequence length="47" mass="5441">MNTFEAAPPRRGQWYKSPAELDFYGELNHALRRVPENALCAFPFSKN</sequence>